<reference evidence="5 6" key="1">
    <citation type="journal article" date="2019" name="Nat. Ecol. Evol.">
        <title>Megaphylogeny resolves global patterns of mushroom evolution.</title>
        <authorList>
            <person name="Varga T."/>
            <person name="Krizsan K."/>
            <person name="Foldi C."/>
            <person name="Dima B."/>
            <person name="Sanchez-Garcia M."/>
            <person name="Sanchez-Ramirez S."/>
            <person name="Szollosi G.J."/>
            <person name="Szarkandi J.G."/>
            <person name="Papp V."/>
            <person name="Albert L."/>
            <person name="Andreopoulos W."/>
            <person name="Angelini C."/>
            <person name="Antonin V."/>
            <person name="Barry K.W."/>
            <person name="Bougher N.L."/>
            <person name="Buchanan P."/>
            <person name="Buyck B."/>
            <person name="Bense V."/>
            <person name="Catcheside P."/>
            <person name="Chovatia M."/>
            <person name="Cooper J."/>
            <person name="Damon W."/>
            <person name="Desjardin D."/>
            <person name="Finy P."/>
            <person name="Geml J."/>
            <person name="Haridas S."/>
            <person name="Hughes K."/>
            <person name="Justo A."/>
            <person name="Karasinski D."/>
            <person name="Kautmanova I."/>
            <person name="Kiss B."/>
            <person name="Kocsube S."/>
            <person name="Kotiranta H."/>
            <person name="LaButti K.M."/>
            <person name="Lechner B.E."/>
            <person name="Liimatainen K."/>
            <person name="Lipzen A."/>
            <person name="Lukacs Z."/>
            <person name="Mihaltcheva S."/>
            <person name="Morgado L.N."/>
            <person name="Niskanen T."/>
            <person name="Noordeloos M.E."/>
            <person name="Ohm R.A."/>
            <person name="Ortiz-Santana B."/>
            <person name="Ovrebo C."/>
            <person name="Racz N."/>
            <person name="Riley R."/>
            <person name="Savchenko A."/>
            <person name="Shiryaev A."/>
            <person name="Soop K."/>
            <person name="Spirin V."/>
            <person name="Szebenyi C."/>
            <person name="Tomsovsky M."/>
            <person name="Tulloss R.E."/>
            <person name="Uehling J."/>
            <person name="Grigoriev I.V."/>
            <person name="Vagvolgyi C."/>
            <person name="Papp T."/>
            <person name="Martin F.M."/>
            <person name="Miettinen O."/>
            <person name="Hibbett D.S."/>
            <person name="Nagy L.G."/>
        </authorList>
    </citation>
    <scope>NUCLEOTIDE SEQUENCE [LARGE SCALE GENOMIC DNA]</scope>
    <source>
        <strain evidence="5 6">CBS 166.37</strain>
    </source>
</reference>
<evidence type="ECO:0000313" key="6">
    <source>
        <dbReference type="Proteomes" id="UP000308652"/>
    </source>
</evidence>
<dbReference type="InterPro" id="IPR036322">
    <property type="entry name" value="WD40_repeat_dom_sf"/>
</dbReference>
<feature type="region of interest" description="Disordered" evidence="4">
    <location>
        <begin position="71"/>
        <end position="92"/>
    </location>
</feature>
<proteinExistence type="predicted"/>
<dbReference type="InterPro" id="IPR001680">
    <property type="entry name" value="WD40_rpt"/>
</dbReference>
<dbReference type="GO" id="GO:0016239">
    <property type="term" value="P:positive regulation of macroautophagy"/>
    <property type="evidence" value="ECO:0007669"/>
    <property type="project" value="TreeGrafter"/>
</dbReference>
<dbReference type="GO" id="GO:0061700">
    <property type="term" value="C:GATOR2 complex"/>
    <property type="evidence" value="ECO:0007669"/>
    <property type="project" value="TreeGrafter"/>
</dbReference>
<name>A0A5C3M1D0_9AGAR</name>
<dbReference type="GO" id="GO:0005829">
    <property type="term" value="C:cytosol"/>
    <property type="evidence" value="ECO:0007669"/>
    <property type="project" value="TreeGrafter"/>
</dbReference>
<feature type="compositionally biased region" description="Acidic residues" evidence="4">
    <location>
        <begin position="889"/>
        <end position="903"/>
    </location>
</feature>
<organism evidence="5 6">
    <name type="scientific">Crucibulum laeve</name>
    <dbReference type="NCBI Taxonomy" id="68775"/>
    <lineage>
        <taxon>Eukaryota</taxon>
        <taxon>Fungi</taxon>
        <taxon>Dikarya</taxon>
        <taxon>Basidiomycota</taxon>
        <taxon>Agaricomycotina</taxon>
        <taxon>Agaricomycetes</taxon>
        <taxon>Agaricomycetidae</taxon>
        <taxon>Agaricales</taxon>
        <taxon>Agaricineae</taxon>
        <taxon>Nidulariaceae</taxon>
        <taxon>Crucibulum</taxon>
    </lineage>
</organism>
<dbReference type="Gene3D" id="2.130.10.10">
    <property type="entry name" value="YVTN repeat-like/Quinoprotein amine dehydrogenase"/>
    <property type="match status" value="2"/>
</dbReference>
<dbReference type="InterPro" id="IPR015943">
    <property type="entry name" value="WD40/YVTN_repeat-like_dom_sf"/>
</dbReference>
<dbReference type="GO" id="GO:0005774">
    <property type="term" value="C:vacuolar membrane"/>
    <property type="evidence" value="ECO:0007669"/>
    <property type="project" value="TreeGrafter"/>
</dbReference>
<evidence type="ECO:0000256" key="3">
    <source>
        <dbReference type="PROSITE-ProRule" id="PRU00221"/>
    </source>
</evidence>
<dbReference type="OrthoDB" id="60955at2759"/>
<feature type="region of interest" description="Disordered" evidence="4">
    <location>
        <begin position="1209"/>
        <end position="1256"/>
    </location>
</feature>
<feature type="compositionally biased region" description="Low complexity" evidence="4">
    <location>
        <begin position="784"/>
        <end position="799"/>
    </location>
</feature>
<accession>A0A5C3M1D0</accession>
<feature type="compositionally biased region" description="Basic residues" evidence="4">
    <location>
        <begin position="919"/>
        <end position="939"/>
    </location>
</feature>
<dbReference type="STRING" id="68775.A0A5C3M1D0"/>
<keyword evidence="1 3" id="KW-0853">WD repeat</keyword>
<feature type="compositionally biased region" description="Low complexity" evidence="4">
    <location>
        <begin position="684"/>
        <end position="701"/>
    </location>
</feature>
<protein>
    <submittedName>
        <fullName evidence="5">Uncharacterized protein</fullName>
    </submittedName>
</protein>
<dbReference type="PANTHER" id="PTHR46200:SF1">
    <property type="entry name" value="GATOR COMPLEX PROTEIN WDR24"/>
    <property type="match status" value="1"/>
</dbReference>
<dbReference type="InterPro" id="IPR037590">
    <property type="entry name" value="WDR24"/>
</dbReference>
<evidence type="ECO:0000256" key="2">
    <source>
        <dbReference type="ARBA" id="ARBA00022737"/>
    </source>
</evidence>
<feature type="compositionally biased region" description="Basic and acidic residues" evidence="4">
    <location>
        <begin position="970"/>
        <end position="980"/>
    </location>
</feature>
<feature type="repeat" description="WD" evidence="3">
    <location>
        <begin position="327"/>
        <end position="349"/>
    </location>
</feature>
<evidence type="ECO:0000313" key="5">
    <source>
        <dbReference type="EMBL" id="TFK37938.1"/>
    </source>
</evidence>
<dbReference type="PANTHER" id="PTHR46200">
    <property type="entry name" value="GATOR COMPLEX PROTEIN WDR24"/>
    <property type="match status" value="1"/>
</dbReference>
<keyword evidence="2" id="KW-0677">Repeat</keyword>
<dbReference type="EMBL" id="ML213605">
    <property type="protein sequence ID" value="TFK37938.1"/>
    <property type="molecule type" value="Genomic_DNA"/>
</dbReference>
<dbReference type="PROSITE" id="PS50082">
    <property type="entry name" value="WD_REPEATS_2"/>
    <property type="match status" value="1"/>
</dbReference>
<dbReference type="GO" id="GO:1904263">
    <property type="term" value="P:positive regulation of TORC1 signaling"/>
    <property type="evidence" value="ECO:0007669"/>
    <property type="project" value="TreeGrafter"/>
</dbReference>
<feature type="compositionally biased region" description="Pro residues" evidence="4">
    <location>
        <begin position="656"/>
        <end position="665"/>
    </location>
</feature>
<evidence type="ECO:0000256" key="1">
    <source>
        <dbReference type="ARBA" id="ARBA00022574"/>
    </source>
</evidence>
<dbReference type="SMART" id="SM00320">
    <property type="entry name" value="WD40"/>
    <property type="match status" value="3"/>
</dbReference>
<feature type="region of interest" description="Disordered" evidence="4">
    <location>
        <begin position="656"/>
        <end position="980"/>
    </location>
</feature>
<evidence type="ECO:0000256" key="4">
    <source>
        <dbReference type="SAM" id="MobiDB-lite"/>
    </source>
</evidence>
<dbReference type="SUPFAM" id="SSF50978">
    <property type="entry name" value="WD40 repeat-like"/>
    <property type="match status" value="2"/>
</dbReference>
<keyword evidence="6" id="KW-1185">Reference proteome</keyword>
<sequence length="1284" mass="139142">MSTSTPQLSIQTFLNPFDVYTDARSHGYQGPTRNVRLPRATPSGGGTIAKNEDGTRCAVAGKESLRILRFSEPGQTHGPDHKSTTGRGGHRIDASRNFWEGSGLKIDSASTDIAWGSGLFSNKILTSARNGELIMWDLHQSGTTKYERRIKDHTRAINQVSVSKIVQHYCITGSADGDLRAWILLDKTSIEHNLQSLCSIKIVLSGIICSRIFQTPAYDLRDLTKSVARVHHPTGVRSVVFSPSFSQPVHAMVGLDNGTIFRWDLRMARARPDRISVAHTASVMSLDWCTSLRASTLSSGTAIPNSGIGFGGGFPGGGENSGGVGWLVSGGLDRCVKVWDLSSAAAVAHMPQKPMYTLHTSFPVRKVLWRPSYDCELAVVSNAEFSAPPNVSSSASSIFGADSTTQTISTGLLTRVSSGLGLEGMMRAVGASAGAGIIGGDMHQKEKIAATPAVPSTEVKNYIPYSGGDAVEIWDVRRGWIAKWSVTGSGNEGGVTDLAFNDAHAIWTQNMSGAFCQIDLRDATKPLDAIPRVATTWEPTGSLAFVSENKARWEVPFDDVKSEQQATAETLLKRPHKALGDPPAKPNTQNIGMFTMDYSAHELDVFTKLARGYLFEGKDRRELCAANAQVALNAREARAAHTWLLVGSSLAECLPKLPPTPPTTPPDDASRVQSPAIQRHHAISAPASFPSTSTTTPYTFPHRPVDAAHVQKISPGRGSVRSLEQVHNKIGHRSPSAPRSKDKMTPASSTSSSPRHVLPTLPPITPRKSSFFGRRESADSGLAPLSRRSSLYRRPSISIHGHHSTSASPIDKSAPSLRHVGEGALDDSDSESSSSRDEDGEQTAGPESSDGESVVPNVRPLVSPAIQATRAMSAAPSPLSRVAGQQQWTDDDREDRDDDDEDSASPRSTDTDSGGSSSPHRRAKSNRSRRSTGKIKSRSRSSTVASLAAPRLTHQDSRSSIRTVTAGEVSFHDEGNSGIKAEETVRDLRSGHARHKSQAISEAALHHEEHQEETDERLVIDPSKLSDRRIEIIKAEERKIREMCWSALRQALEDFADEGDIQMCAILSVITPEELHIPKWRVTRFLESYIDLLTRVKLYTSAAYLRKYCHDEEVRSASLMETTIYTSCGKCRKPLMKPAGTSTLQAAVRGGYAYCLACKSACVVCAICRLPVRALLFQCSVCNHGGHQACYRRYYMQQPMVELLPSSFLPSSNSSSRGRTTVRGPPTVVDDDASSVISERVDGRGNSNEQSPIERSVGDRLTGHPCAAGCGHFCWAANGNVEEL</sequence>
<gene>
    <name evidence="5" type="ORF">BDQ12DRAFT_713152</name>
</gene>
<dbReference type="Proteomes" id="UP000308652">
    <property type="component" value="Unassembled WGS sequence"/>
</dbReference>